<feature type="domain" description="Leucine-binding protein" evidence="4">
    <location>
        <begin position="20"/>
        <end position="340"/>
    </location>
</feature>
<reference evidence="6" key="1">
    <citation type="journal article" date="2019" name="Int. J. Syst. Evol. Microbiol.">
        <title>The Global Catalogue of Microorganisms (GCM) 10K type strain sequencing project: providing services to taxonomists for standard genome sequencing and annotation.</title>
        <authorList>
            <consortium name="The Broad Institute Genomics Platform"/>
            <consortium name="The Broad Institute Genome Sequencing Center for Infectious Disease"/>
            <person name="Wu L."/>
            <person name="Ma J."/>
        </authorList>
    </citation>
    <scope>NUCLEOTIDE SEQUENCE [LARGE SCALE GENOMIC DNA]</scope>
    <source>
        <strain evidence="6">CCUG 55995</strain>
    </source>
</reference>
<protein>
    <submittedName>
        <fullName evidence="5">Branched-chain amino acid ABC transporter substrate-binding protein</fullName>
    </submittedName>
</protein>
<feature type="chain" id="PRO_5046085177" evidence="3">
    <location>
        <begin position="19"/>
        <end position="392"/>
    </location>
</feature>
<dbReference type="SUPFAM" id="SSF53822">
    <property type="entry name" value="Periplasmic binding protein-like I"/>
    <property type="match status" value="1"/>
</dbReference>
<accession>A0ABV9I8V5</accession>
<proteinExistence type="inferred from homology"/>
<dbReference type="EMBL" id="JBHSEI010000002">
    <property type="protein sequence ID" value="MFC4637730.1"/>
    <property type="molecule type" value="Genomic_DNA"/>
</dbReference>
<feature type="signal peptide" evidence="3">
    <location>
        <begin position="1"/>
        <end position="18"/>
    </location>
</feature>
<keyword evidence="2 3" id="KW-0732">Signal</keyword>
<sequence>MRQALFVSLALVGAAAHAETIKVVSISPLTGPKAGLGIELRRGAEMARRLYTPAFNKFGHSLKLLPLDDPANPTRAGLLSRVLQGDQCILGIMGPQNSGVTNTLATALKVSPIAMLSPTSTNDALTGNSWNYFGRVVAPDRAQAVAAAQYIAQSLKSKSVYVISDNTTYGNGLTTVMQDSLKRLNVSVAGYMGASTPEQVEDAVRRVKGKDPDVVYYAGTDVAGVPIIKALRAAGIKAPFVGGDGLYSATFTEGAGAAAQGVVFSSTFAVPDKLPIAQRFVAEYRTRYKAEPNPRALYALAAMSVMLRGILNEVERKGGGVPTREQVITAVRKVNLPACAQSAMMTCPNLTGAVSFDASGERRSSFVYMLEYGKAGGVNLISSEAVDAAQLK</sequence>
<dbReference type="PANTHER" id="PTHR47151">
    <property type="entry name" value="LEU/ILE/VAL-BINDING ABC TRANSPORTER SUBUNIT"/>
    <property type="match status" value="1"/>
</dbReference>
<evidence type="ECO:0000256" key="1">
    <source>
        <dbReference type="ARBA" id="ARBA00010062"/>
    </source>
</evidence>
<evidence type="ECO:0000259" key="4">
    <source>
        <dbReference type="Pfam" id="PF13458"/>
    </source>
</evidence>
<organism evidence="5 6">
    <name type="scientific">Deinococcus hohokamensis</name>
    <dbReference type="NCBI Taxonomy" id="309883"/>
    <lineage>
        <taxon>Bacteria</taxon>
        <taxon>Thermotogati</taxon>
        <taxon>Deinococcota</taxon>
        <taxon>Deinococci</taxon>
        <taxon>Deinococcales</taxon>
        <taxon>Deinococcaceae</taxon>
        <taxon>Deinococcus</taxon>
    </lineage>
</organism>
<dbReference type="Pfam" id="PF13458">
    <property type="entry name" value="Peripla_BP_6"/>
    <property type="match status" value="1"/>
</dbReference>
<name>A0ABV9I8V5_9DEIO</name>
<evidence type="ECO:0000313" key="5">
    <source>
        <dbReference type="EMBL" id="MFC4637730.1"/>
    </source>
</evidence>
<evidence type="ECO:0000256" key="2">
    <source>
        <dbReference type="ARBA" id="ARBA00022729"/>
    </source>
</evidence>
<comment type="caution">
    <text evidence="5">The sequence shown here is derived from an EMBL/GenBank/DDBJ whole genome shotgun (WGS) entry which is preliminary data.</text>
</comment>
<dbReference type="InterPro" id="IPR028081">
    <property type="entry name" value="Leu-bd"/>
</dbReference>
<keyword evidence="6" id="KW-1185">Reference proteome</keyword>
<dbReference type="CDD" id="cd06342">
    <property type="entry name" value="PBP1_ABC_LIVBP-like"/>
    <property type="match status" value="1"/>
</dbReference>
<dbReference type="Proteomes" id="UP001595952">
    <property type="component" value="Unassembled WGS sequence"/>
</dbReference>
<dbReference type="Gene3D" id="3.40.50.2300">
    <property type="match status" value="2"/>
</dbReference>
<evidence type="ECO:0000313" key="6">
    <source>
        <dbReference type="Proteomes" id="UP001595952"/>
    </source>
</evidence>
<dbReference type="PANTHER" id="PTHR47151:SF2">
    <property type="entry name" value="AMINO ACID BINDING PROTEIN"/>
    <property type="match status" value="1"/>
</dbReference>
<gene>
    <name evidence="5" type="ORF">ACFO0D_05175</name>
</gene>
<comment type="similarity">
    <text evidence="1">Belongs to the leucine-binding protein family.</text>
</comment>
<dbReference type="InterPro" id="IPR028082">
    <property type="entry name" value="Peripla_BP_I"/>
</dbReference>
<dbReference type="RefSeq" id="WP_380060764.1">
    <property type="nucleotide sequence ID" value="NZ_JBHSEI010000002.1"/>
</dbReference>
<evidence type="ECO:0000256" key="3">
    <source>
        <dbReference type="SAM" id="SignalP"/>
    </source>
</evidence>